<feature type="domain" description="DUF4062" evidence="1">
    <location>
        <begin position="1"/>
        <end position="52"/>
    </location>
</feature>
<organism evidence="2">
    <name type="scientific">Candidatus Kentrum sp. TUN</name>
    <dbReference type="NCBI Taxonomy" id="2126343"/>
    <lineage>
        <taxon>Bacteria</taxon>
        <taxon>Pseudomonadati</taxon>
        <taxon>Pseudomonadota</taxon>
        <taxon>Gammaproteobacteria</taxon>
        <taxon>Candidatus Kentrum</taxon>
    </lineage>
</organism>
<evidence type="ECO:0000313" key="2">
    <source>
        <dbReference type="EMBL" id="VFK55572.1"/>
    </source>
</evidence>
<accession>A0A450ZP60</accession>
<sequence length="422" mass="48223">MEIMGAKPDSPKNACLQEVEHCDILVGIYAHRYGYIPQGERVSITETEYLHALEMNKPILAFIVDPEHPWPEKYFSDTNLAESFKNRVRRQCVVELFAEPEDLAVKVVCAFGQLIVTRPELLQGTSDGSSSAELIAILESRKEDILETIDNAEGYTGSLQNNDVERWDPTTLKAHLSTVREAFLRLHTQNVKAIKAGKLLLSHELTRRIHSLLWKSEYNRYSRVFNFVRYRYCINFDSGSRSSHPARNGLREKSIRGRVFQSEYELNEWYPGGVQERGLLESESLDDLTSKSTALPEIVLKGWWEADAAPLRDTLRIARLEAFGASVPPLEVFSTADGIVWCPNCRKDMALPRSDGEVTSFVCETCRRRLFSRPVRDVLHKHPNMEGCDEGFISMMLAKKAFQLHIKIQLCTRTPTRYIQNQ</sequence>
<name>A0A450ZP60_9GAMM</name>
<reference evidence="2" key="1">
    <citation type="submission" date="2019-02" db="EMBL/GenBank/DDBJ databases">
        <authorList>
            <person name="Gruber-Vodicka R. H."/>
            <person name="Seah K. B. B."/>
        </authorList>
    </citation>
    <scope>NUCLEOTIDE SEQUENCE</scope>
    <source>
        <strain evidence="2">BECK_BY1</strain>
    </source>
</reference>
<dbReference type="EMBL" id="CAADFX010000034">
    <property type="protein sequence ID" value="VFK55572.1"/>
    <property type="molecule type" value="Genomic_DNA"/>
</dbReference>
<dbReference type="Pfam" id="PF13271">
    <property type="entry name" value="DUF4062"/>
    <property type="match status" value="1"/>
</dbReference>
<gene>
    <name evidence="2" type="ORF">BECKTUN1418D_GA0071000_103419</name>
</gene>
<dbReference type="AlphaFoldDB" id="A0A450ZP60"/>
<evidence type="ECO:0000259" key="1">
    <source>
        <dbReference type="Pfam" id="PF13271"/>
    </source>
</evidence>
<proteinExistence type="predicted"/>
<protein>
    <recommendedName>
        <fullName evidence="1">DUF4062 domain-containing protein</fullName>
    </recommendedName>
</protein>
<dbReference type="InterPro" id="IPR025139">
    <property type="entry name" value="DUF4062"/>
</dbReference>